<feature type="site" description="Lowers pKa of active site Tyr" evidence="6">
    <location>
        <position position="66"/>
    </location>
</feature>
<evidence type="ECO:0000313" key="9">
    <source>
        <dbReference type="Proteomes" id="UP000494206"/>
    </source>
</evidence>
<dbReference type="PROSITE" id="PS00798">
    <property type="entry name" value="ALDOKETO_REDUCTASE_1"/>
    <property type="match status" value="1"/>
</dbReference>
<dbReference type="InterPro" id="IPR023210">
    <property type="entry name" value="NADP_OxRdtase_dom"/>
</dbReference>
<keyword evidence="3" id="KW-0560">Oxidoreductase</keyword>
<dbReference type="Gene3D" id="3.20.20.100">
    <property type="entry name" value="NADP-dependent oxidoreductase domain"/>
    <property type="match status" value="1"/>
</dbReference>
<dbReference type="PIRSF" id="PIRSF000097">
    <property type="entry name" value="AKR"/>
    <property type="match status" value="1"/>
</dbReference>
<evidence type="ECO:0000256" key="5">
    <source>
        <dbReference type="PIRSR" id="PIRSR000097-2"/>
    </source>
</evidence>
<protein>
    <recommendedName>
        <fullName evidence="7">NADP-dependent oxidoreductase domain-containing protein</fullName>
    </recommendedName>
</protein>
<dbReference type="InterPro" id="IPR036812">
    <property type="entry name" value="NAD(P)_OxRdtase_dom_sf"/>
</dbReference>
<dbReference type="Proteomes" id="UP000494206">
    <property type="component" value="Unassembled WGS sequence"/>
</dbReference>
<feature type="domain" description="NADP-dependent oxidoreductase" evidence="7">
    <location>
        <begin position="5"/>
        <end position="258"/>
    </location>
</feature>
<evidence type="ECO:0000259" key="7">
    <source>
        <dbReference type="Pfam" id="PF00248"/>
    </source>
</evidence>
<evidence type="ECO:0000256" key="1">
    <source>
        <dbReference type="ARBA" id="ARBA00007905"/>
    </source>
</evidence>
<dbReference type="PANTHER" id="PTHR43827">
    <property type="entry name" value="2,5-DIKETO-D-GLUCONIC ACID REDUCTASE"/>
    <property type="match status" value="1"/>
</dbReference>
<dbReference type="PROSITE" id="PS00063">
    <property type="entry name" value="ALDOKETO_REDUCTASE_3"/>
    <property type="match status" value="1"/>
</dbReference>
<dbReference type="FunFam" id="3.20.20.100:FF:000002">
    <property type="entry name" value="2,5-diketo-D-gluconic acid reductase A"/>
    <property type="match status" value="1"/>
</dbReference>
<evidence type="ECO:0000256" key="4">
    <source>
        <dbReference type="PIRSR" id="PIRSR000097-1"/>
    </source>
</evidence>
<evidence type="ECO:0000256" key="2">
    <source>
        <dbReference type="ARBA" id="ARBA00022857"/>
    </source>
</evidence>
<organism evidence="8 9">
    <name type="scientific">Caenorhabditis bovis</name>
    <dbReference type="NCBI Taxonomy" id="2654633"/>
    <lineage>
        <taxon>Eukaryota</taxon>
        <taxon>Metazoa</taxon>
        <taxon>Ecdysozoa</taxon>
        <taxon>Nematoda</taxon>
        <taxon>Chromadorea</taxon>
        <taxon>Rhabditida</taxon>
        <taxon>Rhabditina</taxon>
        <taxon>Rhabditomorpha</taxon>
        <taxon>Rhabditoidea</taxon>
        <taxon>Rhabditidae</taxon>
        <taxon>Peloderinae</taxon>
        <taxon>Caenorhabditis</taxon>
    </lineage>
</organism>
<dbReference type="SUPFAM" id="SSF51430">
    <property type="entry name" value="NAD(P)-linked oxidoreductase"/>
    <property type="match status" value="1"/>
</dbReference>
<gene>
    <name evidence="8" type="ORF">CBOVIS_LOCUS227</name>
</gene>
<dbReference type="Pfam" id="PF00248">
    <property type="entry name" value="Aldo_ket_red"/>
    <property type="match status" value="1"/>
</dbReference>
<evidence type="ECO:0000313" key="8">
    <source>
        <dbReference type="EMBL" id="CAB3396711.1"/>
    </source>
</evidence>
<dbReference type="PANTHER" id="PTHR43827:SF3">
    <property type="entry name" value="NADP-DEPENDENT OXIDOREDUCTASE DOMAIN-CONTAINING PROTEIN"/>
    <property type="match status" value="1"/>
</dbReference>
<proteinExistence type="inferred from homology"/>
<dbReference type="InterPro" id="IPR018170">
    <property type="entry name" value="Aldo/ket_reductase_CS"/>
</dbReference>
<keyword evidence="2" id="KW-0521">NADP</keyword>
<dbReference type="EMBL" id="CADEPM010000001">
    <property type="protein sequence ID" value="CAB3396711.1"/>
    <property type="molecule type" value="Genomic_DNA"/>
</dbReference>
<sequence>MPLVGFGTYKVTGEQVERVLDDALKVGYRLLDTAKVYNNEKEIGKAFEKLLPKHCLRREDVFITTKLHPSSENTRDSIVKMVDESLRLLRTSYVDLYLIHYPKPNDCHNDDTDNIEYRKNAYMSLEACKEAAKIRSIGVSSYEIKHLEEVKSYANCQPSVNQIEFHPHFIRTELVEYCKNANIFVQAFSSLAKWNEDLFASDAVKCLAEKYRVDPSTIVLSFATCQNIGIIPKSSHIERMKKNIKVIHLTSCDVDRFAHLNINQHYVRTTGWFVK</sequence>
<accession>A0A8S1E7W8</accession>
<dbReference type="AlphaFoldDB" id="A0A8S1E7W8"/>
<evidence type="ECO:0000256" key="3">
    <source>
        <dbReference type="ARBA" id="ARBA00023002"/>
    </source>
</evidence>
<dbReference type="PRINTS" id="PR00069">
    <property type="entry name" value="ALDKETRDTASE"/>
</dbReference>
<comment type="caution">
    <text evidence="8">The sequence shown here is derived from an EMBL/GenBank/DDBJ whole genome shotgun (WGS) entry which is preliminary data.</text>
</comment>
<reference evidence="8 9" key="1">
    <citation type="submission" date="2020-04" db="EMBL/GenBank/DDBJ databases">
        <authorList>
            <person name="Laetsch R D."/>
            <person name="Stevens L."/>
            <person name="Kumar S."/>
            <person name="Blaxter L. M."/>
        </authorList>
    </citation>
    <scope>NUCLEOTIDE SEQUENCE [LARGE SCALE GENOMIC DNA]</scope>
</reference>
<dbReference type="GO" id="GO:0016616">
    <property type="term" value="F:oxidoreductase activity, acting on the CH-OH group of donors, NAD or NADP as acceptor"/>
    <property type="evidence" value="ECO:0007669"/>
    <property type="project" value="UniProtKB-ARBA"/>
</dbReference>
<dbReference type="OrthoDB" id="416253at2759"/>
<name>A0A8S1E7W8_9PELO</name>
<keyword evidence="9" id="KW-1185">Reference proteome</keyword>
<evidence type="ECO:0000256" key="6">
    <source>
        <dbReference type="PIRSR" id="PIRSR000097-3"/>
    </source>
</evidence>
<dbReference type="InterPro" id="IPR020471">
    <property type="entry name" value="AKR"/>
</dbReference>
<feature type="binding site" evidence="5">
    <location>
        <position position="100"/>
    </location>
    <ligand>
        <name>substrate</name>
    </ligand>
</feature>
<feature type="active site" description="Proton donor" evidence="4">
    <location>
        <position position="37"/>
    </location>
</feature>
<comment type="similarity">
    <text evidence="1">Belongs to the aldo/keto reductase family.</text>
</comment>